<organism evidence="4 5">
    <name type="scientific">Vibrio gelatinilyticus</name>
    <dbReference type="NCBI Taxonomy" id="2893468"/>
    <lineage>
        <taxon>Bacteria</taxon>
        <taxon>Pseudomonadati</taxon>
        <taxon>Pseudomonadota</taxon>
        <taxon>Gammaproteobacteria</taxon>
        <taxon>Vibrionales</taxon>
        <taxon>Vibrionaceae</taxon>
        <taxon>Vibrio</taxon>
    </lineage>
</organism>
<evidence type="ECO:0000313" key="5">
    <source>
        <dbReference type="Proteomes" id="UP001139488"/>
    </source>
</evidence>
<comment type="caution">
    <text evidence="4">The sequence shown here is derived from an EMBL/GenBank/DDBJ whole genome shotgun (WGS) entry which is preliminary data.</text>
</comment>
<dbReference type="AlphaFoldDB" id="A0A9X2AUS9"/>
<dbReference type="PROSITE" id="PS51635">
    <property type="entry name" value="PNPLA"/>
    <property type="match status" value="1"/>
</dbReference>
<evidence type="ECO:0000256" key="1">
    <source>
        <dbReference type="ARBA" id="ARBA00023098"/>
    </source>
</evidence>
<dbReference type="InterPro" id="IPR037483">
    <property type="entry name" value="YjjU-like"/>
</dbReference>
<keyword evidence="2" id="KW-0442">Lipid degradation</keyword>
<dbReference type="Pfam" id="PF19890">
    <property type="entry name" value="DUF6363"/>
    <property type="match status" value="1"/>
</dbReference>
<dbReference type="InterPro" id="IPR002641">
    <property type="entry name" value="PNPLA_dom"/>
</dbReference>
<dbReference type="InterPro" id="IPR016035">
    <property type="entry name" value="Acyl_Trfase/lysoPLipase"/>
</dbReference>
<dbReference type="GO" id="GO:0016042">
    <property type="term" value="P:lipid catabolic process"/>
    <property type="evidence" value="ECO:0007669"/>
    <property type="project" value="UniProtKB-UniRule"/>
</dbReference>
<accession>A0A9X2AUS9</accession>
<feature type="short sequence motif" description="GXGXXG" evidence="2">
    <location>
        <begin position="14"/>
        <end position="19"/>
    </location>
</feature>
<evidence type="ECO:0000259" key="3">
    <source>
        <dbReference type="PROSITE" id="PS51635"/>
    </source>
</evidence>
<feature type="short sequence motif" description="GXSXG" evidence="2">
    <location>
        <begin position="42"/>
        <end position="46"/>
    </location>
</feature>
<dbReference type="CDD" id="cd07208">
    <property type="entry name" value="Pat_hypo_Ecoli_yjju_like"/>
    <property type="match status" value="1"/>
</dbReference>
<feature type="short sequence motif" description="DGA/G" evidence="2">
    <location>
        <begin position="167"/>
        <end position="169"/>
    </location>
</feature>
<feature type="active site" description="Proton acceptor" evidence="2">
    <location>
        <position position="167"/>
    </location>
</feature>
<proteinExistence type="predicted"/>
<evidence type="ECO:0000313" key="4">
    <source>
        <dbReference type="EMBL" id="MCJ2375431.1"/>
    </source>
</evidence>
<keyword evidence="2" id="KW-0378">Hydrolase</keyword>
<dbReference type="Proteomes" id="UP001139488">
    <property type="component" value="Unassembled WGS sequence"/>
</dbReference>
<dbReference type="GO" id="GO:0016787">
    <property type="term" value="F:hydrolase activity"/>
    <property type="evidence" value="ECO:0007669"/>
    <property type="project" value="UniProtKB-UniRule"/>
</dbReference>
<name>A0A9X2AUS9_9VIBR</name>
<dbReference type="Gene3D" id="3.40.1090.10">
    <property type="entry name" value="Cytosolic phospholipase A2 catalytic domain"/>
    <property type="match status" value="2"/>
</dbReference>
<feature type="domain" description="PNPLA" evidence="3">
    <location>
        <begin position="10"/>
        <end position="180"/>
    </location>
</feature>
<dbReference type="SUPFAM" id="SSF52151">
    <property type="entry name" value="FabD/lysophospholipase-like"/>
    <property type="match status" value="1"/>
</dbReference>
<sequence>MFDNDEQYSLIVQGGGQKGAFAAGVLDSFIEQQFDPFSLYIGTSAGALNVSSYVTKQHGLGLDFILNYTTRDRFFDFNKFLAKKQPMDLDWAFDLVNQGEFPLDFERGKRHLGENRVALACITDVEELKDYYYPIFADNWFDVLKATCAIPMLYYNDIEFDGKKWVDGGVSATIPVEESYRRDIKNMVVVSTIPASEKNQFHTSAMQSIEKWKKELELGLDSHLSHLRLSGTKEKLSEFQKQFTEKLQTIRNEYWKMDFTSKIKMTDKAKLTRWLHDKEKFARLLDIQNKAIPFQFGGTRHLEMLVAHYMNHAQAEQFISSPPEDVNLWHVQPEHELASKGLMSAKEQILSDYQHGLSVGRAFIKQHHGIDTA</sequence>
<dbReference type="InterPro" id="IPR045943">
    <property type="entry name" value="DUF6363"/>
</dbReference>
<dbReference type="RefSeq" id="WP_244354442.1">
    <property type="nucleotide sequence ID" value="NZ_JAJNNZ010000001.1"/>
</dbReference>
<evidence type="ECO:0000256" key="2">
    <source>
        <dbReference type="PROSITE-ProRule" id="PRU01161"/>
    </source>
</evidence>
<gene>
    <name evidence="4" type="ORF">LNL84_01125</name>
</gene>
<dbReference type="EMBL" id="JAJNNZ010000001">
    <property type="protein sequence ID" value="MCJ2375431.1"/>
    <property type="molecule type" value="Genomic_DNA"/>
</dbReference>
<keyword evidence="5" id="KW-1185">Reference proteome</keyword>
<feature type="active site" description="Nucleophile" evidence="2">
    <location>
        <position position="44"/>
    </location>
</feature>
<dbReference type="Pfam" id="PF01734">
    <property type="entry name" value="Patatin"/>
    <property type="match status" value="1"/>
</dbReference>
<keyword evidence="1 2" id="KW-0443">Lipid metabolism</keyword>
<reference evidence="4" key="1">
    <citation type="submission" date="2021-11" db="EMBL/GenBank/DDBJ databases">
        <title>Vibrio ZSDE26 sp. nov. and Vibrio ZSDZ34 sp. nov., isolated from coastal seawater in Qingdao.</title>
        <authorList>
            <person name="Zhang P."/>
        </authorList>
    </citation>
    <scope>NUCLEOTIDE SEQUENCE</scope>
    <source>
        <strain evidence="4">ZSDZ34</strain>
    </source>
</reference>
<protein>
    <submittedName>
        <fullName evidence="4">Patatin family protein</fullName>
    </submittedName>
</protein>